<dbReference type="GO" id="GO:0005840">
    <property type="term" value="C:ribosome"/>
    <property type="evidence" value="ECO:0007669"/>
    <property type="project" value="UniProtKB-KW"/>
</dbReference>
<keyword evidence="2 5" id="KW-0689">Ribosomal protein</keyword>
<dbReference type="GO" id="GO:0006412">
    <property type="term" value="P:translation"/>
    <property type="evidence" value="ECO:0007669"/>
    <property type="project" value="InterPro"/>
</dbReference>
<dbReference type="InterPro" id="IPR022803">
    <property type="entry name" value="Ribosomal_uL5_dom_sf"/>
</dbReference>
<dbReference type="AlphaFoldDB" id="A0A0F8CSC9"/>
<keyword evidence="6" id="KW-1185">Reference proteome</keyword>
<sequence>MASEGLMAVRGLMCSVSRRQLATVAAINARCLSSSSRVAARDVLNEIEPDSSFSAPILEKADIEAFNTETRVKNREAQLPGKRFQYHPPKYDRGPLHPVQSPKHSDPVARDFIPGPFNHPRLRETFQHTISSDILTLTYQHTIPGTPAKPERERLRAWDDSSPYHANRPLRGPRGAGTLPILEKDIKFHNIPEIRSVHIHCFQPQAGMDPGYLAVSRAIVMAISGRMPKVTWIKNQVSQWKIKKGSLSGCKTTIFGNQAYEFVDKLATLVFPKIKDWPGIKGEGDGSGTITFGLNPTDMAHFPEVGVNYDMFPSKMIPGLHVMIRTTATSDRQARLLMQTLGVPMTGKF</sequence>
<evidence type="ECO:0000256" key="3">
    <source>
        <dbReference type="ARBA" id="ARBA00023274"/>
    </source>
</evidence>
<organism evidence="5 6">
    <name type="scientific">Ceratocystis fimbriata f. sp. platani</name>
    <dbReference type="NCBI Taxonomy" id="88771"/>
    <lineage>
        <taxon>Eukaryota</taxon>
        <taxon>Fungi</taxon>
        <taxon>Dikarya</taxon>
        <taxon>Ascomycota</taxon>
        <taxon>Pezizomycotina</taxon>
        <taxon>Sordariomycetes</taxon>
        <taxon>Hypocreomycetidae</taxon>
        <taxon>Microascales</taxon>
        <taxon>Ceratocystidaceae</taxon>
        <taxon>Ceratocystis</taxon>
    </lineage>
</organism>
<comment type="caution">
    <text evidence="5">The sequence shown here is derived from an EMBL/GenBank/DDBJ whole genome shotgun (WGS) entry which is preliminary data.</text>
</comment>
<protein>
    <submittedName>
        <fullName evidence="5">54S ribosomal protein L7 mitochondrial</fullName>
    </submittedName>
</protein>
<dbReference type="Pfam" id="PF00673">
    <property type="entry name" value="Ribosomal_L5_C"/>
    <property type="match status" value="1"/>
</dbReference>
<dbReference type="GO" id="GO:1990904">
    <property type="term" value="C:ribonucleoprotein complex"/>
    <property type="evidence" value="ECO:0007669"/>
    <property type="project" value="UniProtKB-KW"/>
</dbReference>
<dbReference type="InterPro" id="IPR002132">
    <property type="entry name" value="Ribosomal_uL5"/>
</dbReference>
<accession>A0A0F8CSC9</accession>
<dbReference type="Proteomes" id="UP000034841">
    <property type="component" value="Unassembled WGS sequence"/>
</dbReference>
<evidence type="ECO:0000313" key="5">
    <source>
        <dbReference type="EMBL" id="KKF93632.1"/>
    </source>
</evidence>
<evidence type="ECO:0000256" key="2">
    <source>
        <dbReference type="ARBA" id="ARBA00022980"/>
    </source>
</evidence>
<feature type="domain" description="Large ribosomal subunit protein uL5 C-terminal" evidence="4">
    <location>
        <begin position="249"/>
        <end position="344"/>
    </location>
</feature>
<dbReference type="OrthoDB" id="539541at2759"/>
<dbReference type="Gene3D" id="3.30.1440.10">
    <property type="match status" value="1"/>
</dbReference>
<dbReference type="InterPro" id="IPR031309">
    <property type="entry name" value="Ribosomal_uL5_C"/>
</dbReference>
<dbReference type="EMBL" id="LBBL01000222">
    <property type="protein sequence ID" value="KKF93632.1"/>
    <property type="molecule type" value="Genomic_DNA"/>
</dbReference>
<evidence type="ECO:0000256" key="1">
    <source>
        <dbReference type="ARBA" id="ARBA00008553"/>
    </source>
</evidence>
<gene>
    <name evidence="5" type="primary">MRPL7</name>
    <name evidence="5" type="ORF">CFO_g4034</name>
</gene>
<evidence type="ECO:0000313" key="6">
    <source>
        <dbReference type="Proteomes" id="UP000034841"/>
    </source>
</evidence>
<comment type="similarity">
    <text evidence="1">Belongs to the universal ribosomal protein uL5 family.</text>
</comment>
<proteinExistence type="inferred from homology"/>
<dbReference type="GO" id="GO:0003735">
    <property type="term" value="F:structural constituent of ribosome"/>
    <property type="evidence" value="ECO:0007669"/>
    <property type="project" value="InterPro"/>
</dbReference>
<name>A0A0F8CSC9_CERFI</name>
<keyword evidence="3" id="KW-0687">Ribonucleoprotein</keyword>
<evidence type="ECO:0000259" key="4">
    <source>
        <dbReference type="Pfam" id="PF00673"/>
    </source>
</evidence>
<dbReference type="SUPFAM" id="SSF55282">
    <property type="entry name" value="RL5-like"/>
    <property type="match status" value="1"/>
</dbReference>
<dbReference type="PANTHER" id="PTHR11994">
    <property type="entry name" value="60S RIBOSOMAL PROTEIN L11-RELATED"/>
    <property type="match status" value="1"/>
</dbReference>
<reference evidence="5 6" key="1">
    <citation type="submission" date="2015-04" db="EMBL/GenBank/DDBJ databases">
        <title>Genome sequence of Ceratocystis platani, a major pathogen of plane trees.</title>
        <authorList>
            <person name="Belbahri L."/>
        </authorList>
    </citation>
    <scope>NUCLEOTIDE SEQUENCE [LARGE SCALE GENOMIC DNA]</scope>
    <source>
        <strain evidence="5 6">CFO</strain>
    </source>
</reference>